<keyword evidence="16" id="KW-1185">Reference proteome</keyword>
<dbReference type="PRINTS" id="PR00344">
    <property type="entry name" value="BCTRLSENSOR"/>
</dbReference>
<dbReference type="InterPro" id="IPR003660">
    <property type="entry name" value="HAMP_dom"/>
</dbReference>
<dbReference type="SUPFAM" id="SSF55874">
    <property type="entry name" value="ATPase domain of HSP90 chaperone/DNA topoisomerase II/histidine kinase"/>
    <property type="match status" value="1"/>
</dbReference>
<dbReference type="PANTHER" id="PTHR45436:SF5">
    <property type="entry name" value="SENSOR HISTIDINE KINASE TRCS"/>
    <property type="match status" value="1"/>
</dbReference>
<dbReference type="CDD" id="cd00075">
    <property type="entry name" value="HATPase"/>
    <property type="match status" value="1"/>
</dbReference>
<evidence type="ECO:0000256" key="10">
    <source>
        <dbReference type="ARBA" id="ARBA00023136"/>
    </source>
</evidence>
<dbReference type="Proteomes" id="UP000640725">
    <property type="component" value="Unassembled WGS sequence"/>
</dbReference>
<comment type="caution">
    <text evidence="15">The sequence shown here is derived from an EMBL/GenBank/DDBJ whole genome shotgun (WGS) entry which is preliminary data.</text>
</comment>
<feature type="transmembrane region" description="Helical" evidence="12">
    <location>
        <begin position="198"/>
        <end position="217"/>
    </location>
</feature>
<dbReference type="Gene3D" id="6.10.340.10">
    <property type="match status" value="1"/>
</dbReference>
<dbReference type="SMART" id="SM00387">
    <property type="entry name" value="HATPase_c"/>
    <property type="match status" value="1"/>
</dbReference>
<organism evidence="15 16">
    <name type="scientific">Planktothrix mougeotii LEGE 06226</name>
    <dbReference type="NCBI Taxonomy" id="1828728"/>
    <lineage>
        <taxon>Bacteria</taxon>
        <taxon>Bacillati</taxon>
        <taxon>Cyanobacteriota</taxon>
        <taxon>Cyanophyceae</taxon>
        <taxon>Oscillatoriophycideae</taxon>
        <taxon>Oscillatoriales</taxon>
        <taxon>Microcoleaceae</taxon>
        <taxon>Planktothrix</taxon>
    </lineage>
</organism>
<dbReference type="PROSITE" id="PS50109">
    <property type="entry name" value="HIS_KIN"/>
    <property type="match status" value="1"/>
</dbReference>
<feature type="domain" description="HAMP" evidence="14">
    <location>
        <begin position="219"/>
        <end position="272"/>
    </location>
</feature>
<evidence type="ECO:0000256" key="7">
    <source>
        <dbReference type="ARBA" id="ARBA00022777"/>
    </source>
</evidence>
<evidence type="ECO:0000256" key="12">
    <source>
        <dbReference type="SAM" id="Phobius"/>
    </source>
</evidence>
<dbReference type="Pfam" id="PF00672">
    <property type="entry name" value="HAMP"/>
    <property type="match status" value="1"/>
</dbReference>
<dbReference type="EMBL" id="JADEWU010000055">
    <property type="protein sequence ID" value="MBE9145402.1"/>
    <property type="molecule type" value="Genomic_DNA"/>
</dbReference>
<dbReference type="SUPFAM" id="SSF158472">
    <property type="entry name" value="HAMP domain-like"/>
    <property type="match status" value="1"/>
</dbReference>
<feature type="domain" description="Histidine kinase" evidence="13">
    <location>
        <begin position="280"/>
        <end position="494"/>
    </location>
</feature>
<keyword evidence="9" id="KW-0902">Two-component regulatory system</keyword>
<dbReference type="CDD" id="cd06225">
    <property type="entry name" value="HAMP"/>
    <property type="match status" value="1"/>
</dbReference>
<evidence type="ECO:0000256" key="5">
    <source>
        <dbReference type="ARBA" id="ARBA00022679"/>
    </source>
</evidence>
<dbReference type="InterPro" id="IPR036890">
    <property type="entry name" value="HATPase_C_sf"/>
</dbReference>
<dbReference type="SUPFAM" id="SSF47384">
    <property type="entry name" value="Homodimeric domain of signal transducing histidine kinase"/>
    <property type="match status" value="1"/>
</dbReference>
<evidence type="ECO:0000256" key="8">
    <source>
        <dbReference type="ARBA" id="ARBA00022989"/>
    </source>
</evidence>
<dbReference type="RefSeq" id="WP_193870845.1">
    <property type="nucleotide sequence ID" value="NZ_JADEWU010000055.1"/>
</dbReference>
<keyword evidence="8 12" id="KW-1133">Transmembrane helix</keyword>
<evidence type="ECO:0000259" key="14">
    <source>
        <dbReference type="PROSITE" id="PS50885"/>
    </source>
</evidence>
<sequence length="498" mass="56184">MKHHSFRVRIALLSATLTGGSLIAFSLGFWGLSYNAHLARLDAELRNQLLQSDHIQEQPSLQVYETELTHHFNDIPITIWIIDREGFTQYRSPNMPNFNLQISDFPPFPLPPHHLDFPHTPDKSRPPGFPDAPRRLRRPPRNFEPHFPPPPPPELKIITRRSSSGLWRVGLVTFPHQKVAIATSFRGIDQEMASMRNGFLVSIPILLLMIVGASWLLSSSALHPIQRLTKSIRQVTAKGLDQRVPINTTDIEFVELIQVFNQMLERLERSFKQASRFSGDAAHELKTPLAILQGELEQMLQKAETESSTQQALSHLLDEVRRLGGTTRKLLLLSLADAGQMRLYQTPVNLSSVLADQIEDIELLAPDLIIKTDINPELIVSGDQDLLTQVLQNLISNAIKYNLPEGWIKIQGYQRGKKVIITVTNTSKDIPLKDRDRLFDRFYRGDPARTRQIEGIGLGLSLAREIARAHQGDLTLDPPELGQTSFTFTLPQAGSKLL</sequence>
<evidence type="ECO:0000256" key="3">
    <source>
        <dbReference type="ARBA" id="ARBA00012438"/>
    </source>
</evidence>
<keyword evidence="5" id="KW-0808">Transferase</keyword>
<dbReference type="InterPro" id="IPR003661">
    <property type="entry name" value="HisK_dim/P_dom"/>
</dbReference>
<evidence type="ECO:0000313" key="16">
    <source>
        <dbReference type="Proteomes" id="UP000640725"/>
    </source>
</evidence>
<feature type="compositionally biased region" description="Basic and acidic residues" evidence="11">
    <location>
        <begin position="113"/>
        <end position="125"/>
    </location>
</feature>
<dbReference type="InterPro" id="IPR050428">
    <property type="entry name" value="TCS_sensor_his_kinase"/>
</dbReference>
<feature type="transmembrane region" description="Helical" evidence="12">
    <location>
        <begin position="12"/>
        <end position="32"/>
    </location>
</feature>
<evidence type="ECO:0000256" key="4">
    <source>
        <dbReference type="ARBA" id="ARBA00022553"/>
    </source>
</evidence>
<dbReference type="Pfam" id="PF02518">
    <property type="entry name" value="HATPase_c"/>
    <property type="match status" value="1"/>
</dbReference>
<dbReference type="SMART" id="SM00304">
    <property type="entry name" value="HAMP"/>
    <property type="match status" value="1"/>
</dbReference>
<dbReference type="EC" id="2.7.13.3" evidence="3"/>
<dbReference type="InterPro" id="IPR036097">
    <property type="entry name" value="HisK_dim/P_sf"/>
</dbReference>
<evidence type="ECO:0000256" key="9">
    <source>
        <dbReference type="ARBA" id="ARBA00023012"/>
    </source>
</evidence>
<keyword evidence="7" id="KW-0418">Kinase</keyword>
<dbReference type="InterPro" id="IPR003594">
    <property type="entry name" value="HATPase_dom"/>
</dbReference>
<dbReference type="Gene3D" id="1.10.287.130">
    <property type="match status" value="1"/>
</dbReference>
<evidence type="ECO:0000256" key="1">
    <source>
        <dbReference type="ARBA" id="ARBA00000085"/>
    </source>
</evidence>
<reference evidence="15 16" key="1">
    <citation type="submission" date="2020-10" db="EMBL/GenBank/DDBJ databases">
        <authorList>
            <person name="Castelo-Branco R."/>
            <person name="Eusebio N."/>
            <person name="Adriana R."/>
            <person name="Vieira A."/>
            <person name="Brugerolle De Fraissinette N."/>
            <person name="Rezende De Castro R."/>
            <person name="Schneider M.P."/>
            <person name="Vasconcelos V."/>
            <person name="Leao P.N."/>
        </authorList>
    </citation>
    <scope>NUCLEOTIDE SEQUENCE [LARGE SCALE GENOMIC DNA]</scope>
    <source>
        <strain evidence="15 16">LEGE 06226</strain>
    </source>
</reference>
<dbReference type="Pfam" id="PF00512">
    <property type="entry name" value="HisKA"/>
    <property type="match status" value="1"/>
</dbReference>
<accession>A0ABR9UFZ8</accession>
<dbReference type="SMART" id="SM00388">
    <property type="entry name" value="HisKA"/>
    <property type="match status" value="1"/>
</dbReference>
<dbReference type="PANTHER" id="PTHR45436">
    <property type="entry name" value="SENSOR HISTIDINE KINASE YKOH"/>
    <property type="match status" value="1"/>
</dbReference>
<protein>
    <recommendedName>
        <fullName evidence="3">histidine kinase</fullName>
        <ecNumber evidence="3">2.7.13.3</ecNumber>
    </recommendedName>
</protein>
<comment type="catalytic activity">
    <reaction evidence="1">
        <text>ATP + protein L-histidine = ADP + protein N-phospho-L-histidine.</text>
        <dbReference type="EC" id="2.7.13.3"/>
    </reaction>
</comment>
<evidence type="ECO:0000259" key="13">
    <source>
        <dbReference type="PROSITE" id="PS50109"/>
    </source>
</evidence>
<keyword evidence="10 12" id="KW-0472">Membrane</keyword>
<evidence type="ECO:0000256" key="2">
    <source>
        <dbReference type="ARBA" id="ARBA00004370"/>
    </source>
</evidence>
<dbReference type="InterPro" id="IPR005467">
    <property type="entry name" value="His_kinase_dom"/>
</dbReference>
<evidence type="ECO:0000256" key="11">
    <source>
        <dbReference type="SAM" id="MobiDB-lite"/>
    </source>
</evidence>
<feature type="region of interest" description="Disordered" evidence="11">
    <location>
        <begin position="113"/>
        <end position="155"/>
    </location>
</feature>
<dbReference type="PROSITE" id="PS50885">
    <property type="entry name" value="HAMP"/>
    <property type="match status" value="1"/>
</dbReference>
<evidence type="ECO:0000313" key="15">
    <source>
        <dbReference type="EMBL" id="MBE9145402.1"/>
    </source>
</evidence>
<gene>
    <name evidence="15" type="ORF">IQ236_19585</name>
</gene>
<comment type="subcellular location">
    <subcellularLocation>
        <location evidence="2">Membrane</location>
    </subcellularLocation>
</comment>
<dbReference type="Gene3D" id="3.30.565.10">
    <property type="entry name" value="Histidine kinase-like ATPase, C-terminal domain"/>
    <property type="match status" value="1"/>
</dbReference>
<evidence type="ECO:0000256" key="6">
    <source>
        <dbReference type="ARBA" id="ARBA00022692"/>
    </source>
</evidence>
<keyword evidence="4" id="KW-0597">Phosphoprotein</keyword>
<dbReference type="InterPro" id="IPR004358">
    <property type="entry name" value="Sig_transdc_His_kin-like_C"/>
</dbReference>
<dbReference type="CDD" id="cd00082">
    <property type="entry name" value="HisKA"/>
    <property type="match status" value="1"/>
</dbReference>
<proteinExistence type="predicted"/>
<name>A0ABR9UFZ8_9CYAN</name>
<keyword evidence="6 12" id="KW-0812">Transmembrane</keyword>